<dbReference type="InterPro" id="IPR010105">
    <property type="entry name" value="TonB_sidphr_rcpt"/>
</dbReference>
<dbReference type="NCBIfam" id="TIGR01783">
    <property type="entry name" value="TonB-siderophor"/>
    <property type="match status" value="1"/>
</dbReference>
<gene>
    <name evidence="18" type="primary">fpvA</name>
    <name evidence="18" type="ORF">GCM10007205_07830</name>
</gene>
<dbReference type="PROSITE" id="PS01156">
    <property type="entry name" value="TONB_DEPENDENT_REC_2"/>
    <property type="match status" value="1"/>
</dbReference>
<dbReference type="PANTHER" id="PTHR32552">
    <property type="entry name" value="FERRICHROME IRON RECEPTOR-RELATED"/>
    <property type="match status" value="1"/>
</dbReference>
<dbReference type="InterPro" id="IPR000531">
    <property type="entry name" value="Beta-barrel_TonB"/>
</dbReference>
<comment type="subcellular location">
    <subcellularLocation>
        <location evidence="1 14">Cell outer membrane</location>
        <topology evidence="1 14">Multi-pass membrane protein</topology>
    </subcellularLocation>
</comment>
<dbReference type="SMART" id="SM00965">
    <property type="entry name" value="STN"/>
    <property type="match status" value="1"/>
</dbReference>
<dbReference type="EMBL" id="BMCG01000002">
    <property type="protein sequence ID" value="GGC01010.1"/>
    <property type="molecule type" value="Genomic_DNA"/>
</dbReference>
<keyword evidence="4 14" id="KW-1134">Transmembrane beta strand</keyword>
<evidence type="ECO:0000256" key="4">
    <source>
        <dbReference type="ARBA" id="ARBA00022452"/>
    </source>
</evidence>
<keyword evidence="9" id="KW-0406">Ion transport</keyword>
<evidence type="ECO:0000256" key="15">
    <source>
        <dbReference type="PROSITE-ProRule" id="PRU10144"/>
    </source>
</evidence>
<evidence type="ECO:0000313" key="19">
    <source>
        <dbReference type="Proteomes" id="UP000620266"/>
    </source>
</evidence>
<dbReference type="AlphaFoldDB" id="A0A8J2XWV3"/>
<dbReference type="GO" id="GO:0015891">
    <property type="term" value="P:siderophore transport"/>
    <property type="evidence" value="ECO:0007669"/>
    <property type="project" value="InterPro"/>
</dbReference>
<organism evidence="18 19">
    <name type="scientific">Oxalicibacterium flavum</name>
    <dbReference type="NCBI Taxonomy" id="179467"/>
    <lineage>
        <taxon>Bacteria</taxon>
        <taxon>Pseudomonadati</taxon>
        <taxon>Pseudomonadota</taxon>
        <taxon>Betaproteobacteria</taxon>
        <taxon>Burkholderiales</taxon>
        <taxon>Oxalobacteraceae</taxon>
        <taxon>Oxalicibacterium</taxon>
    </lineage>
</organism>
<reference evidence="18" key="2">
    <citation type="submission" date="2020-09" db="EMBL/GenBank/DDBJ databases">
        <authorList>
            <person name="Sun Q."/>
            <person name="Sedlacek I."/>
        </authorList>
    </citation>
    <scope>NUCLEOTIDE SEQUENCE</scope>
    <source>
        <strain evidence="18">CCM 7086</strain>
    </source>
</reference>
<evidence type="ECO:0000256" key="10">
    <source>
        <dbReference type="ARBA" id="ARBA00023077"/>
    </source>
</evidence>
<dbReference type="Gene3D" id="2.40.170.20">
    <property type="entry name" value="TonB-dependent receptor, beta-barrel domain"/>
    <property type="match status" value="1"/>
</dbReference>
<evidence type="ECO:0000256" key="1">
    <source>
        <dbReference type="ARBA" id="ARBA00004571"/>
    </source>
</evidence>
<comment type="caution">
    <text evidence="18">The sequence shown here is derived from an EMBL/GenBank/DDBJ whole genome shotgun (WGS) entry which is preliminary data.</text>
</comment>
<evidence type="ECO:0000259" key="17">
    <source>
        <dbReference type="SMART" id="SM00965"/>
    </source>
</evidence>
<dbReference type="InterPro" id="IPR011662">
    <property type="entry name" value="Secretin/TonB_short_N"/>
</dbReference>
<dbReference type="PROSITE" id="PS52016">
    <property type="entry name" value="TONB_DEPENDENT_REC_3"/>
    <property type="match status" value="1"/>
</dbReference>
<comment type="similarity">
    <text evidence="2 14 16">Belongs to the TonB-dependent receptor family.</text>
</comment>
<dbReference type="SUPFAM" id="SSF56935">
    <property type="entry name" value="Porins"/>
    <property type="match status" value="1"/>
</dbReference>
<dbReference type="InterPro" id="IPR036942">
    <property type="entry name" value="Beta-barrel_TonB_sf"/>
</dbReference>
<evidence type="ECO:0000256" key="5">
    <source>
        <dbReference type="ARBA" id="ARBA00022496"/>
    </source>
</evidence>
<dbReference type="GO" id="GO:0015344">
    <property type="term" value="F:siderophore uptake transmembrane transporter activity"/>
    <property type="evidence" value="ECO:0007669"/>
    <property type="project" value="TreeGrafter"/>
</dbReference>
<proteinExistence type="inferred from homology"/>
<evidence type="ECO:0000256" key="12">
    <source>
        <dbReference type="ARBA" id="ARBA00023170"/>
    </source>
</evidence>
<dbReference type="Gene3D" id="3.55.50.30">
    <property type="match status" value="1"/>
</dbReference>
<dbReference type="FunFam" id="2.170.130.10:FF:000010">
    <property type="entry name" value="Ferripyoverdine receptor"/>
    <property type="match status" value="1"/>
</dbReference>
<keyword evidence="13 14" id="KW-0998">Cell outer membrane</keyword>
<dbReference type="Proteomes" id="UP000620266">
    <property type="component" value="Unassembled WGS sequence"/>
</dbReference>
<dbReference type="CDD" id="cd01347">
    <property type="entry name" value="ligand_gated_channel"/>
    <property type="match status" value="1"/>
</dbReference>
<dbReference type="Gene3D" id="2.170.130.10">
    <property type="entry name" value="TonB-dependent receptor, plug domain"/>
    <property type="match status" value="1"/>
</dbReference>
<dbReference type="GO" id="GO:0038023">
    <property type="term" value="F:signaling receptor activity"/>
    <property type="evidence" value="ECO:0007669"/>
    <property type="project" value="InterPro"/>
</dbReference>
<name>A0A8J2XWV3_9BURK</name>
<keyword evidence="6 14" id="KW-0812">Transmembrane</keyword>
<feature type="short sequence motif" description="TonB C-terminal box" evidence="15">
    <location>
        <begin position="797"/>
        <end position="814"/>
    </location>
</feature>
<evidence type="ECO:0000256" key="3">
    <source>
        <dbReference type="ARBA" id="ARBA00022448"/>
    </source>
</evidence>
<keyword evidence="8" id="KW-0408">Iron</keyword>
<evidence type="ECO:0000256" key="9">
    <source>
        <dbReference type="ARBA" id="ARBA00023065"/>
    </source>
</evidence>
<accession>A0A8J2XWV3</accession>
<dbReference type="InterPro" id="IPR010917">
    <property type="entry name" value="TonB_rcpt_CS"/>
</dbReference>
<keyword evidence="7" id="KW-0732">Signal</keyword>
<evidence type="ECO:0000256" key="7">
    <source>
        <dbReference type="ARBA" id="ARBA00022729"/>
    </source>
</evidence>
<reference evidence="18" key="1">
    <citation type="journal article" date="2014" name="Int. J. Syst. Evol. Microbiol.">
        <title>Complete genome sequence of Corynebacterium casei LMG S-19264T (=DSM 44701T), isolated from a smear-ripened cheese.</title>
        <authorList>
            <consortium name="US DOE Joint Genome Institute (JGI-PGF)"/>
            <person name="Walter F."/>
            <person name="Albersmeier A."/>
            <person name="Kalinowski J."/>
            <person name="Ruckert C."/>
        </authorList>
    </citation>
    <scope>NUCLEOTIDE SEQUENCE</scope>
    <source>
        <strain evidence="18">CCM 7086</strain>
    </source>
</reference>
<keyword evidence="3 14" id="KW-0813">Transport</keyword>
<keyword evidence="11 14" id="KW-0472">Membrane</keyword>
<dbReference type="InterPro" id="IPR012910">
    <property type="entry name" value="Plug_dom"/>
</dbReference>
<keyword evidence="12 18" id="KW-0675">Receptor</keyword>
<evidence type="ECO:0000256" key="2">
    <source>
        <dbReference type="ARBA" id="ARBA00009810"/>
    </source>
</evidence>
<dbReference type="PANTHER" id="PTHR32552:SF74">
    <property type="entry name" value="HYDROXAMATE SIDEROPHORE RECEPTOR FHUE"/>
    <property type="match status" value="1"/>
</dbReference>
<evidence type="ECO:0000256" key="11">
    <source>
        <dbReference type="ARBA" id="ARBA00023136"/>
    </source>
</evidence>
<sequence length="814" mass="89405">MDFMHSPQLRALPFSRKPLPALALAVHLACAGLIVAGIQPAQAQQAGSTASYTIPAGSLAEALSLFAQQSGTPLSFEADRLQGLQTRGLQGNYSVERGYYVLLQGSGFRIGKTPAGYVLLPAASNAGDAAPDDSVLPQVTVMANQLGEISEGTGSYTAGAIATATRLVLTPRETPQSVSVITRQKMDDFNLTSIDSVMAHTPGISIVTWDSERTEYYSRGFAIQNFQYDGIPMQRDSAYSAGNTLSDMAIYDRVEVLKGATGLLTGSGDPGATINLVRKKPTRQFQGHVAVGAGSWDNYRTEVDVGGAVNESGSLRARAVATYQDRHSHLDRYQRDTTVFYGILEADLGPRTLLTLGADYQNNKPRGSTWGGIPIHDSNGNFNDMPRSFNNGANWSHWEQYTRTAFATLEHQLENGWVAKMQLNHQINGYDANLGAAAAGYPNPANGTGTELWVGQYIGRTTSDAADVYVSGPFSLVGREHELVIGGSFAKRRWKNDGYWNLPGYDFTVPDYYQWQGNAPEPAWGAPDYSNNETTREHGLYTTARWNLRDDLKLITGGRWSSYRNRDQELDESGVFVPYLGVVYDLDQNYSVYASYTGIFKPQSAQDEQGRTLDPLEGKNREIGLKAAFLDGRLNASAAYFDLVQDNFALATGGVTPRGTPAFRAAQGVKTRGYELEISGQLSPAWQVQAGYTHSVSRQQGERVTTLNPANQFSFFTSYKLQGQWQGLTLGGGARWQDKSWSMAYLPDNSSVKHVTPSYWLLDAMASYQFSDNLSGSVNVNNLLDKKYHTVFDWYSTYTWGEPRSVMLNLKYTF</sequence>
<keyword evidence="10 16" id="KW-0798">TonB box</keyword>
<evidence type="ECO:0000313" key="18">
    <source>
        <dbReference type="EMBL" id="GGC01010.1"/>
    </source>
</evidence>
<protein>
    <submittedName>
        <fullName evidence="18">Ferripyoverdine receptor</fullName>
    </submittedName>
</protein>
<keyword evidence="5" id="KW-0410">Iron transport</keyword>
<evidence type="ECO:0000256" key="14">
    <source>
        <dbReference type="PROSITE-ProRule" id="PRU01360"/>
    </source>
</evidence>
<dbReference type="Pfam" id="PF00593">
    <property type="entry name" value="TonB_dep_Rec_b-barrel"/>
    <property type="match status" value="1"/>
</dbReference>
<keyword evidence="19" id="KW-1185">Reference proteome</keyword>
<evidence type="ECO:0000256" key="8">
    <source>
        <dbReference type="ARBA" id="ARBA00023004"/>
    </source>
</evidence>
<dbReference type="InterPro" id="IPR037066">
    <property type="entry name" value="Plug_dom_sf"/>
</dbReference>
<dbReference type="GO" id="GO:0009279">
    <property type="term" value="C:cell outer membrane"/>
    <property type="evidence" value="ECO:0007669"/>
    <property type="project" value="UniProtKB-SubCell"/>
</dbReference>
<dbReference type="Pfam" id="PF07715">
    <property type="entry name" value="Plug"/>
    <property type="match status" value="1"/>
</dbReference>
<dbReference type="InterPro" id="IPR039426">
    <property type="entry name" value="TonB-dep_rcpt-like"/>
</dbReference>
<evidence type="ECO:0000256" key="16">
    <source>
        <dbReference type="RuleBase" id="RU003357"/>
    </source>
</evidence>
<evidence type="ECO:0000256" key="6">
    <source>
        <dbReference type="ARBA" id="ARBA00022692"/>
    </source>
</evidence>
<evidence type="ECO:0000256" key="13">
    <source>
        <dbReference type="ARBA" id="ARBA00023237"/>
    </source>
</evidence>
<feature type="domain" description="Secretin/TonB short N-terminal" evidence="17">
    <location>
        <begin position="72"/>
        <end position="122"/>
    </location>
</feature>